<comment type="subcellular location">
    <subcellularLocation>
        <location evidence="1">Cytoplasm</location>
        <location evidence="1">Cytoskeleton</location>
    </subcellularLocation>
</comment>
<accession>A0A8C9CMW5</accession>
<keyword evidence="4" id="KW-0009">Actin-binding</keyword>
<dbReference type="GO" id="GO:0005925">
    <property type="term" value="C:focal adhesion"/>
    <property type="evidence" value="ECO:0007669"/>
    <property type="project" value="TreeGrafter"/>
</dbReference>
<organism evidence="7 8">
    <name type="scientific">Phocoena sinus</name>
    <name type="common">Vaquita</name>
    <dbReference type="NCBI Taxonomy" id="42100"/>
    <lineage>
        <taxon>Eukaryota</taxon>
        <taxon>Metazoa</taxon>
        <taxon>Chordata</taxon>
        <taxon>Craniata</taxon>
        <taxon>Vertebrata</taxon>
        <taxon>Euteleostomi</taxon>
        <taxon>Mammalia</taxon>
        <taxon>Eutheria</taxon>
        <taxon>Laurasiatheria</taxon>
        <taxon>Artiodactyla</taxon>
        <taxon>Whippomorpha</taxon>
        <taxon>Cetacea</taxon>
        <taxon>Odontoceti</taxon>
        <taxon>Phocoenidae</taxon>
        <taxon>Phocoena</taxon>
    </lineage>
</organism>
<dbReference type="GO" id="GO:0015629">
    <property type="term" value="C:actin cytoskeleton"/>
    <property type="evidence" value="ECO:0007669"/>
    <property type="project" value="TreeGrafter"/>
</dbReference>
<dbReference type="GO" id="GO:0030027">
    <property type="term" value="C:lamellipodium"/>
    <property type="evidence" value="ECO:0007669"/>
    <property type="project" value="TreeGrafter"/>
</dbReference>
<dbReference type="GO" id="GO:0071963">
    <property type="term" value="P:establishment or maintenance of cell polarity regulating cell shape"/>
    <property type="evidence" value="ECO:0007669"/>
    <property type="project" value="TreeGrafter"/>
</dbReference>
<proteinExistence type="predicted"/>
<dbReference type="InterPro" id="IPR028433">
    <property type="entry name" value="Parvin"/>
</dbReference>
<name>A0A8C9CMW5_PHOSS</name>
<sequence>AASEPQSEELNPMPPEETPHRMKKDKLFLGKLGGMLVRKKKAKEVSDLHEGKNAINSPMSPASVEIYPEDTLLEEN</sequence>
<dbReference type="GO" id="GO:0003779">
    <property type="term" value="F:actin binding"/>
    <property type="evidence" value="ECO:0007669"/>
    <property type="project" value="UniProtKB-KW"/>
</dbReference>
<feature type="region of interest" description="Disordered" evidence="6">
    <location>
        <begin position="1"/>
        <end position="23"/>
    </location>
</feature>
<reference evidence="7" key="3">
    <citation type="submission" date="2025-09" db="UniProtKB">
        <authorList>
            <consortium name="Ensembl"/>
        </authorList>
    </citation>
    <scope>IDENTIFICATION</scope>
</reference>
<feature type="region of interest" description="Disordered" evidence="6">
    <location>
        <begin position="43"/>
        <end position="76"/>
    </location>
</feature>
<dbReference type="GO" id="GO:0005737">
    <property type="term" value="C:cytoplasm"/>
    <property type="evidence" value="ECO:0007669"/>
    <property type="project" value="TreeGrafter"/>
</dbReference>
<keyword evidence="5" id="KW-0206">Cytoskeleton</keyword>
<evidence type="ECO:0000313" key="7">
    <source>
        <dbReference type="Ensembl" id="ENSPSNP00000026803.1"/>
    </source>
</evidence>
<evidence type="ECO:0000256" key="3">
    <source>
        <dbReference type="ARBA" id="ARBA00022737"/>
    </source>
</evidence>
<dbReference type="GO" id="GO:0034446">
    <property type="term" value="P:substrate adhesion-dependent cell spreading"/>
    <property type="evidence" value="ECO:0007669"/>
    <property type="project" value="TreeGrafter"/>
</dbReference>
<dbReference type="AlphaFoldDB" id="A0A8C9CMW5"/>
<dbReference type="GO" id="GO:0030036">
    <property type="term" value="P:actin cytoskeleton organization"/>
    <property type="evidence" value="ECO:0007669"/>
    <property type="project" value="InterPro"/>
</dbReference>
<feature type="compositionally biased region" description="Basic and acidic residues" evidence="6">
    <location>
        <begin position="43"/>
        <end position="52"/>
    </location>
</feature>
<evidence type="ECO:0000256" key="5">
    <source>
        <dbReference type="ARBA" id="ARBA00023212"/>
    </source>
</evidence>
<reference evidence="7" key="2">
    <citation type="submission" date="2025-08" db="UniProtKB">
        <authorList>
            <consortium name="Ensembl"/>
        </authorList>
    </citation>
    <scope>IDENTIFICATION</scope>
</reference>
<dbReference type="PANTHER" id="PTHR12114:SF7">
    <property type="entry name" value="BETA-PARVIN"/>
    <property type="match status" value="1"/>
</dbReference>
<evidence type="ECO:0000313" key="8">
    <source>
        <dbReference type="Proteomes" id="UP000694554"/>
    </source>
</evidence>
<evidence type="ECO:0000256" key="1">
    <source>
        <dbReference type="ARBA" id="ARBA00004245"/>
    </source>
</evidence>
<keyword evidence="8" id="KW-1185">Reference proteome</keyword>
<keyword evidence="3" id="KW-0677">Repeat</keyword>
<keyword evidence="2" id="KW-0963">Cytoplasm</keyword>
<dbReference type="GO" id="GO:0030032">
    <property type="term" value="P:lamellipodium assembly"/>
    <property type="evidence" value="ECO:0007669"/>
    <property type="project" value="TreeGrafter"/>
</dbReference>
<dbReference type="Ensembl" id="ENSPSNT00000030121.1">
    <property type="protein sequence ID" value="ENSPSNP00000026803.1"/>
    <property type="gene ID" value="ENSPSNG00000019531.1"/>
</dbReference>
<reference evidence="7" key="1">
    <citation type="submission" date="2019-08" db="EMBL/GenBank/DDBJ databases">
        <title>Phocoena sinus (Vaquita) genome, mPhoSin1, primary haplotype.</title>
        <authorList>
            <person name="Morin P."/>
            <person name="Mountcastle J."/>
            <person name="Fungtammasan C."/>
            <person name="Rhie A."/>
            <person name="Rojas-Bracho L."/>
            <person name="Smith C.R."/>
            <person name="Taylor B.L."/>
            <person name="Gulland F.M.D."/>
            <person name="Musser W."/>
            <person name="Houck M."/>
            <person name="Haase B."/>
            <person name="Paez S."/>
            <person name="Howe K."/>
            <person name="Torrance J."/>
            <person name="Formenti G."/>
            <person name="Phillippy A."/>
            <person name="Ryder O."/>
            <person name="Jarvis E.D."/>
            <person name="Fedrigo O."/>
        </authorList>
    </citation>
    <scope>NUCLEOTIDE SEQUENCE [LARGE SCALE GENOMIC DNA]</scope>
</reference>
<evidence type="ECO:0000256" key="4">
    <source>
        <dbReference type="ARBA" id="ARBA00023203"/>
    </source>
</evidence>
<dbReference type="Proteomes" id="UP000694554">
    <property type="component" value="Chromosome X"/>
</dbReference>
<evidence type="ECO:0000256" key="2">
    <source>
        <dbReference type="ARBA" id="ARBA00022490"/>
    </source>
</evidence>
<evidence type="ECO:0000256" key="6">
    <source>
        <dbReference type="SAM" id="MobiDB-lite"/>
    </source>
</evidence>
<feature type="compositionally biased region" description="Acidic residues" evidence="6">
    <location>
        <begin position="67"/>
        <end position="76"/>
    </location>
</feature>
<dbReference type="PANTHER" id="PTHR12114">
    <property type="entry name" value="PARVIN"/>
    <property type="match status" value="1"/>
</dbReference>
<protein>
    <submittedName>
        <fullName evidence="7">Uncharacterized protein</fullName>
    </submittedName>
</protein>